<gene>
    <name evidence="2" type="ORF">GEAMG1_0663</name>
</gene>
<dbReference type="EMBL" id="OW150024">
    <property type="protein sequence ID" value="CAH2030475.1"/>
    <property type="molecule type" value="Genomic_DNA"/>
</dbReference>
<protein>
    <recommendedName>
        <fullName evidence="4">DUF4254 domain-containing protein</fullName>
    </recommendedName>
</protein>
<organism evidence="2 3">
    <name type="scientific">Trichlorobacter ammonificans</name>
    <dbReference type="NCBI Taxonomy" id="2916410"/>
    <lineage>
        <taxon>Bacteria</taxon>
        <taxon>Pseudomonadati</taxon>
        <taxon>Thermodesulfobacteriota</taxon>
        <taxon>Desulfuromonadia</taxon>
        <taxon>Geobacterales</taxon>
        <taxon>Geobacteraceae</taxon>
        <taxon>Trichlorobacter</taxon>
    </lineage>
</organism>
<proteinExistence type="predicted"/>
<keyword evidence="3" id="KW-1185">Reference proteome</keyword>
<feature type="coiled-coil region" evidence="1">
    <location>
        <begin position="66"/>
        <end position="93"/>
    </location>
</feature>
<name>A0ABN8HGB3_9BACT</name>
<evidence type="ECO:0000313" key="3">
    <source>
        <dbReference type="Proteomes" id="UP001295463"/>
    </source>
</evidence>
<reference evidence="2 3" key="1">
    <citation type="submission" date="2022-03" db="EMBL/GenBank/DDBJ databases">
        <authorList>
            <person name="Koch H."/>
        </authorList>
    </citation>
    <scope>NUCLEOTIDE SEQUENCE [LARGE SCALE GENOMIC DNA]</scope>
    <source>
        <strain evidence="2 3">G1</strain>
    </source>
</reference>
<evidence type="ECO:0000256" key="1">
    <source>
        <dbReference type="SAM" id="Coils"/>
    </source>
</evidence>
<dbReference type="InterPro" id="IPR025350">
    <property type="entry name" value="DUF4254"/>
</dbReference>
<dbReference type="Proteomes" id="UP001295463">
    <property type="component" value="Chromosome"/>
</dbReference>
<accession>A0ABN8HGB3</accession>
<dbReference type="RefSeq" id="WP_305731410.1">
    <property type="nucleotide sequence ID" value="NZ_OW150024.1"/>
</dbReference>
<evidence type="ECO:0000313" key="2">
    <source>
        <dbReference type="EMBL" id="CAH2030475.1"/>
    </source>
</evidence>
<keyword evidence="1" id="KW-0175">Coiled coil</keyword>
<sequence>MLNTLKLTDLESAFDRAIAHWHDNDATFDVLQGAVNPIALELAWRNFLLWHEEDKARRTDIDDSAIATVKRAIDRLNQQRNDLIEKLDEAILAELSKSVPEPATEAINSETPGSIVDRISIMSLKVYHMDEDSRRDDIDDDHRQRSRHRLAVLRLQRHDLNVALGQLLDDYLAGTKRMKLYKQFKMYNDPALNPELYRQKHTVAGRTE</sequence>
<evidence type="ECO:0008006" key="4">
    <source>
        <dbReference type="Google" id="ProtNLM"/>
    </source>
</evidence>
<dbReference type="Pfam" id="PF14063">
    <property type="entry name" value="DUF4254"/>
    <property type="match status" value="1"/>
</dbReference>